<evidence type="ECO:0000256" key="1">
    <source>
        <dbReference type="ARBA" id="ARBA00004141"/>
    </source>
</evidence>
<reference evidence="8" key="2">
    <citation type="submission" date="2025-09" db="UniProtKB">
        <authorList>
            <consortium name="Ensembl"/>
        </authorList>
    </citation>
    <scope>IDENTIFICATION</scope>
</reference>
<dbReference type="GO" id="GO:0006865">
    <property type="term" value="P:amino acid transport"/>
    <property type="evidence" value="ECO:0000318"/>
    <property type="project" value="GO_Central"/>
</dbReference>
<dbReference type="InterPro" id="IPR000175">
    <property type="entry name" value="Na/ntran_symport"/>
</dbReference>
<dbReference type="OMA" id="NFTEACH"/>
<proteinExistence type="predicted"/>
<accession>A0A2I3TPU3</accession>
<evidence type="ECO:0000256" key="3">
    <source>
        <dbReference type="ARBA" id="ARBA00022692"/>
    </source>
</evidence>
<feature type="transmembrane region" description="Helical" evidence="7">
    <location>
        <begin position="247"/>
        <end position="270"/>
    </location>
</feature>
<feature type="transmembrane region" description="Helical" evidence="7">
    <location>
        <begin position="321"/>
        <end position="341"/>
    </location>
</feature>
<dbReference type="InParanoid" id="A0A2I3TPU3"/>
<sequence>KKGNFTEACHLKWLPHEGLGHRDQQAAGFALKQLASWDLPPSPRNKVLRLSGGLEVPGALNWEGVKSMGKIVYFTATFPYVFLVMLLVLGGLLPGTLDGIIYYLKPDWSKLGSPQVWIDVGIQIFFSYAVGLGALTALGSYNRFNNNCYNGTSFFAGFVVFSILGFMAAEQGMHISKVAESGPGLAFIAYPQAVTLMPVAPLWAALFFMLLLLGLDSQFVGVEGFITGLLDLLPASYYFCFQREISVALCCALRFVIDLSMVTDGGMYVFQLFDYYSASGTTLLWQAFWECVVVAWVYGADRFTDDIACMIGYRPCPWMKWCWSFFTPLVCMVIFIFNAVYYEPLVYNNTYVYPWWGEAMVWAFVLSSMLCMPLHLLGCLLRAKGTMAECWQHLTQPIWGLHHLEYRAQDADVRGLTTLTPVSKSSKVIVVESVMGQLSSHHQLTSGSHSSPCFSPTPPLQGACLSLTLLGSAWERRGESTMSAH</sequence>
<dbReference type="GO" id="GO:0005332">
    <property type="term" value="F:gamma-aminobutyric acid:sodium:chloride symporter activity"/>
    <property type="evidence" value="ECO:0000318"/>
    <property type="project" value="GO_Central"/>
</dbReference>
<feature type="transmembrane region" description="Helical" evidence="7">
    <location>
        <begin position="190"/>
        <end position="213"/>
    </location>
</feature>
<dbReference type="PANTHER" id="PTHR11616">
    <property type="entry name" value="SODIUM/CHLORIDE DEPENDENT TRANSPORTER"/>
    <property type="match status" value="1"/>
</dbReference>
<keyword evidence="6" id="KW-0479">Metal-binding</keyword>
<feature type="transmembrane region" description="Helical" evidence="7">
    <location>
        <begin position="151"/>
        <end position="169"/>
    </location>
</feature>
<organism evidence="8 9">
    <name type="scientific">Pan troglodytes</name>
    <name type="common">Chimpanzee</name>
    <dbReference type="NCBI Taxonomy" id="9598"/>
    <lineage>
        <taxon>Eukaryota</taxon>
        <taxon>Metazoa</taxon>
        <taxon>Chordata</taxon>
        <taxon>Craniata</taxon>
        <taxon>Vertebrata</taxon>
        <taxon>Euteleostomi</taxon>
        <taxon>Mammalia</taxon>
        <taxon>Eutheria</taxon>
        <taxon>Euarchontoglires</taxon>
        <taxon>Primates</taxon>
        <taxon>Haplorrhini</taxon>
        <taxon>Catarrhini</taxon>
        <taxon>Hominidae</taxon>
        <taxon>Pan</taxon>
    </lineage>
</organism>
<dbReference type="Proteomes" id="UP000002277">
    <property type="component" value="Unplaced"/>
</dbReference>
<feature type="transmembrane region" description="Helical" evidence="7">
    <location>
        <begin position="80"/>
        <end position="104"/>
    </location>
</feature>
<feature type="transmembrane region" description="Helical" evidence="7">
    <location>
        <begin position="282"/>
        <end position="300"/>
    </location>
</feature>
<dbReference type="Pfam" id="PF00209">
    <property type="entry name" value="SNF"/>
    <property type="match status" value="1"/>
</dbReference>
<evidence type="ECO:0008006" key="10">
    <source>
        <dbReference type="Google" id="ProtNLM"/>
    </source>
</evidence>
<comment type="subcellular location">
    <subcellularLocation>
        <location evidence="1">Membrane</location>
        <topology evidence="1">Multi-pass membrane protein</topology>
    </subcellularLocation>
</comment>
<feature type="binding site" evidence="6">
    <location>
        <position position="213"/>
    </location>
    <ligand>
        <name>Na(+)</name>
        <dbReference type="ChEBI" id="CHEBI:29101"/>
        <label>1</label>
    </ligand>
</feature>
<dbReference type="Ensembl" id="ENSPTRT00000111178.1">
    <property type="protein sequence ID" value="ENSPTRP00000091261.1"/>
    <property type="gene ID" value="ENSPTRG00000043055.1"/>
</dbReference>
<dbReference type="PANTHER" id="PTHR11616:SF96">
    <property type="entry name" value="SODIUM- AND CHLORIDE-DEPENDENT CREATINE TRANSPORTER 1"/>
    <property type="match status" value="1"/>
</dbReference>
<keyword evidence="9" id="KW-1185">Reference proteome</keyword>
<evidence type="ECO:0000313" key="8">
    <source>
        <dbReference type="Ensembl" id="ENSPTRP00000091261.1"/>
    </source>
</evidence>
<keyword evidence="5 7" id="KW-0472">Membrane</keyword>
<keyword evidence="6" id="KW-0915">Sodium</keyword>
<dbReference type="GO" id="GO:0035725">
    <property type="term" value="P:sodium ion transmembrane transport"/>
    <property type="evidence" value="ECO:0000318"/>
    <property type="project" value="GO_Central"/>
</dbReference>
<dbReference type="AlphaFoldDB" id="A0A2I3TPU3"/>
<dbReference type="GO" id="GO:0005886">
    <property type="term" value="C:plasma membrane"/>
    <property type="evidence" value="ECO:0000318"/>
    <property type="project" value="GO_Central"/>
</dbReference>
<reference evidence="8" key="1">
    <citation type="submission" date="2025-08" db="UniProtKB">
        <authorList>
            <consortium name="Ensembl"/>
        </authorList>
    </citation>
    <scope>IDENTIFICATION</scope>
</reference>
<feature type="binding site" evidence="6">
    <location>
        <position position="216"/>
    </location>
    <ligand>
        <name>Na(+)</name>
        <dbReference type="ChEBI" id="CHEBI:29101"/>
        <label>1</label>
    </ligand>
</feature>
<name>A0A2I3TPU3_PANTR</name>
<dbReference type="GO" id="GO:0046872">
    <property type="term" value="F:metal ion binding"/>
    <property type="evidence" value="ECO:0007669"/>
    <property type="project" value="UniProtKB-KW"/>
</dbReference>
<keyword evidence="3 7" id="KW-0812">Transmembrane</keyword>
<evidence type="ECO:0000256" key="5">
    <source>
        <dbReference type="ARBA" id="ARBA00023136"/>
    </source>
</evidence>
<feature type="transmembrane region" description="Helical" evidence="7">
    <location>
        <begin position="116"/>
        <end position="139"/>
    </location>
</feature>
<dbReference type="Bgee" id="ENSPTRG00000043055">
    <property type="expression patterns" value="Expressed in testis and 5 other cell types or tissues"/>
</dbReference>
<evidence type="ECO:0000256" key="7">
    <source>
        <dbReference type="SAM" id="Phobius"/>
    </source>
</evidence>
<keyword evidence="4 7" id="KW-1133">Transmembrane helix</keyword>
<dbReference type="PRINTS" id="PR00176">
    <property type="entry name" value="NANEUSMPORT"/>
</dbReference>
<dbReference type="GeneTree" id="ENSGT00940000155869"/>
<evidence type="ECO:0000256" key="4">
    <source>
        <dbReference type="ARBA" id="ARBA00022989"/>
    </source>
</evidence>
<dbReference type="InterPro" id="IPR037272">
    <property type="entry name" value="SNS_sf"/>
</dbReference>
<dbReference type="PROSITE" id="PS50267">
    <property type="entry name" value="NA_NEUROTRAN_SYMP_3"/>
    <property type="match status" value="1"/>
</dbReference>
<keyword evidence="2" id="KW-0813">Transport</keyword>
<feature type="binding site" evidence="6">
    <location>
        <position position="217"/>
    </location>
    <ligand>
        <name>Na(+)</name>
        <dbReference type="ChEBI" id="CHEBI:29101"/>
        <label>1</label>
    </ligand>
</feature>
<evidence type="ECO:0000313" key="9">
    <source>
        <dbReference type="Proteomes" id="UP000002277"/>
    </source>
</evidence>
<evidence type="ECO:0000256" key="6">
    <source>
        <dbReference type="PIRSR" id="PIRSR600175-1"/>
    </source>
</evidence>
<dbReference type="SUPFAM" id="SSF161070">
    <property type="entry name" value="SNF-like"/>
    <property type="match status" value="1"/>
</dbReference>
<feature type="transmembrane region" description="Helical" evidence="7">
    <location>
        <begin position="361"/>
        <end position="381"/>
    </location>
</feature>
<feature type="binding site" evidence="6">
    <location>
        <position position="127"/>
    </location>
    <ligand>
        <name>Na(+)</name>
        <dbReference type="ChEBI" id="CHEBI:29101"/>
        <label>1</label>
    </ligand>
</feature>
<evidence type="ECO:0000256" key="2">
    <source>
        <dbReference type="ARBA" id="ARBA00022448"/>
    </source>
</evidence>
<protein>
    <recommendedName>
        <fullName evidence="10">Solute carrier family 6 member 8</fullName>
    </recommendedName>
</protein>